<dbReference type="GO" id="GO:0044718">
    <property type="term" value="P:siderophore transmembrane transport"/>
    <property type="evidence" value="ECO:0007669"/>
    <property type="project" value="TreeGrafter"/>
</dbReference>
<dbReference type="PANTHER" id="PTHR30069:SF46">
    <property type="entry name" value="OAR PROTEIN"/>
    <property type="match status" value="1"/>
</dbReference>
<accession>A0A5C6KLF2</accession>
<keyword evidence="2" id="KW-0813">Transport</keyword>
<evidence type="ECO:0000256" key="1">
    <source>
        <dbReference type="ARBA" id="ARBA00004571"/>
    </source>
</evidence>
<dbReference type="PANTHER" id="PTHR30069">
    <property type="entry name" value="TONB-DEPENDENT OUTER MEMBRANE RECEPTOR"/>
    <property type="match status" value="1"/>
</dbReference>
<feature type="domain" description="TonB-dependent transporter Oar-like beta-barrel" evidence="8">
    <location>
        <begin position="235"/>
        <end position="299"/>
    </location>
</feature>
<dbReference type="Pfam" id="PF25183">
    <property type="entry name" value="OMP_b-brl_4"/>
    <property type="match status" value="2"/>
</dbReference>
<keyword evidence="3" id="KW-1134">Transmembrane beta strand</keyword>
<sequence length="1087" mass="120336">MNRHLQTLFFLAVLSFLFTLSVNAQMTTASMSGKVVFQDEPVIGATILAVHEPSGTKYGTITNIDGRYSLEGMRTGGPYNVTISYVGYQTAIYRDITLKLGENYILDVTMQESSAALDEVVVVASKSKFSGEKTGAVTNINNTQLKMLPSINRSLTDFTRLSPYAGSGNAFSGRDGRMSSFTIDGANLNNNFGLSSNLPGGGNPVSLDAIEEVQVVVAPFDVRQSNFIGGGINAITKSGTNSFRGSAYAFLRNQNMRGNKVGDYDLGLRAPESTTTYGVTLGGPIIKDKLFFFVNGEYENSPSPITKFRLSDDGVGNKEENISRVTAQDMENFASILRDKYGYEPGSYTNYDGGTKNYKVLARIDWNINDAHKLSLRYNYTTNSQDLGTNASSTVGTRTTAGRISEYAMAFKNNCYMMDNNVMSFTADLNSRFNDKISNKLLLTYSNIEDVRSSNSSPFPHIDIWDGDGQAFMSAGYELFSWNNKVQNKIFNVNDNLNIILGDHRITAGISFEYQKALNNFMRFGTGYYKYASFDDFKNGSAPIAFGLTYGYNGEANPEASVSFAQSGIYGQDEWNISDRFKLTYGIRLDMLNYLNSLETNKGYLDIDFNGRHIDTGKWPKANVLFSPRIGFNWDIKGDQSLKLRGGTGIFTGRIPLVFFTNMPTNAGMLQNTVQITDSKQLEALKGGVITDVNQMINTLGLPNTPNYQTKEDIKGAAIVGIDPNFKLPQVWKTALAVDYQLPVSFPLALTVEAMYNKDINAVCQENYNVKDPSLLGRFNGPDNRYYYESSKNAAVASNVTGGAMVLTNTHKGYGATLNFTANSEPVKNLFLMASYTHTIAKEISGNPGSQAYSAWQNLPSVDGPNLLGLHNSQYLTPNRVIASITYSLDLCKSAALNFGLYYSGYNSGLYSYTYNNDMNQDGQTNDLIYIPKSKDELTFVDKNGFTASQQADAFWNFINQDPYLKKHKGEYAEAYAAKMPWINRFDIKISEDFKIKAGKSTNILQISFDILNVGNLLNHSWGVTKNAAPANNGRILNYEGVNDQMVPTYSLYYNKAENALPTESFANYNDSSNCWQLQVGIRYIFN</sequence>
<keyword evidence="6" id="KW-0998">Cell outer membrane</keyword>
<keyword evidence="9" id="KW-0675">Receptor</keyword>
<gene>
    <name evidence="9" type="ORF">FSA05_03740</name>
</gene>
<name>A0A5C6KLF2_PARDI</name>
<dbReference type="InterPro" id="IPR036942">
    <property type="entry name" value="Beta-barrel_TonB_sf"/>
</dbReference>
<dbReference type="SUPFAM" id="SSF49464">
    <property type="entry name" value="Carboxypeptidase regulatory domain-like"/>
    <property type="match status" value="1"/>
</dbReference>
<keyword evidence="4" id="KW-0812">Transmembrane</keyword>
<evidence type="ECO:0000259" key="8">
    <source>
        <dbReference type="Pfam" id="PF25183"/>
    </source>
</evidence>
<dbReference type="RefSeq" id="WP_122369574.1">
    <property type="nucleotide sequence ID" value="NZ_CP042285.1"/>
</dbReference>
<feature type="domain" description="TonB-dependent transporter Oar-like beta-barrel" evidence="8">
    <location>
        <begin position="347"/>
        <end position="1036"/>
    </location>
</feature>
<organism evidence="9 10">
    <name type="scientific">Parabacteroides distasonis</name>
    <dbReference type="NCBI Taxonomy" id="823"/>
    <lineage>
        <taxon>Bacteria</taxon>
        <taxon>Pseudomonadati</taxon>
        <taxon>Bacteroidota</taxon>
        <taxon>Bacteroidia</taxon>
        <taxon>Bacteroidales</taxon>
        <taxon>Tannerellaceae</taxon>
        <taxon>Parabacteroides</taxon>
    </lineage>
</organism>
<comment type="subcellular location">
    <subcellularLocation>
        <location evidence="1">Cell outer membrane</location>
        <topology evidence="1">Multi-pass membrane protein</topology>
    </subcellularLocation>
</comment>
<evidence type="ECO:0000313" key="10">
    <source>
        <dbReference type="Proteomes" id="UP000315827"/>
    </source>
</evidence>
<evidence type="ECO:0000313" key="9">
    <source>
        <dbReference type="EMBL" id="TWV63256.1"/>
    </source>
</evidence>
<dbReference type="AlphaFoldDB" id="A0A5C6KLF2"/>
<reference evidence="9 10" key="1">
    <citation type="submission" date="2019-07" db="EMBL/GenBank/DDBJ databases">
        <title>Genome sequencing of Parabacteroides distasonis iSURF_7.</title>
        <authorList>
            <person name="Degefu H.N."/>
            <person name="Ruoff K.L."/>
            <person name="Price C.E."/>
            <person name="Valls R.A."/>
            <person name="O'Toole G.A."/>
        </authorList>
    </citation>
    <scope>NUCLEOTIDE SEQUENCE [LARGE SCALE GENOMIC DNA]</scope>
    <source>
        <strain evidence="9 10">CFPLTA003_1B</strain>
    </source>
</reference>
<dbReference type="Gene3D" id="2.40.170.20">
    <property type="entry name" value="TonB-dependent receptor, beta-barrel domain"/>
    <property type="match status" value="1"/>
</dbReference>
<protein>
    <submittedName>
        <fullName evidence="9">TonB-dependent receptor</fullName>
    </submittedName>
</protein>
<evidence type="ECO:0000256" key="6">
    <source>
        <dbReference type="ARBA" id="ARBA00023237"/>
    </source>
</evidence>
<dbReference type="SUPFAM" id="SSF56935">
    <property type="entry name" value="Porins"/>
    <property type="match status" value="1"/>
</dbReference>
<keyword evidence="7" id="KW-0732">Signal</keyword>
<evidence type="ECO:0000256" key="7">
    <source>
        <dbReference type="SAM" id="SignalP"/>
    </source>
</evidence>
<dbReference type="InterPro" id="IPR039426">
    <property type="entry name" value="TonB-dep_rcpt-like"/>
</dbReference>
<dbReference type="GO" id="GO:0009279">
    <property type="term" value="C:cell outer membrane"/>
    <property type="evidence" value="ECO:0007669"/>
    <property type="project" value="UniProtKB-SubCell"/>
</dbReference>
<feature type="chain" id="PRO_5023022641" evidence="7">
    <location>
        <begin position="25"/>
        <end position="1087"/>
    </location>
</feature>
<proteinExistence type="predicted"/>
<evidence type="ECO:0000256" key="4">
    <source>
        <dbReference type="ARBA" id="ARBA00022692"/>
    </source>
</evidence>
<dbReference type="InterPro" id="IPR037066">
    <property type="entry name" value="Plug_dom_sf"/>
</dbReference>
<evidence type="ECO:0000256" key="5">
    <source>
        <dbReference type="ARBA" id="ARBA00023136"/>
    </source>
</evidence>
<keyword evidence="5" id="KW-0472">Membrane</keyword>
<feature type="signal peptide" evidence="7">
    <location>
        <begin position="1"/>
        <end position="24"/>
    </location>
</feature>
<evidence type="ECO:0000256" key="3">
    <source>
        <dbReference type="ARBA" id="ARBA00022452"/>
    </source>
</evidence>
<dbReference type="InterPro" id="IPR008969">
    <property type="entry name" value="CarboxyPept-like_regulatory"/>
</dbReference>
<dbReference type="Gene3D" id="2.60.40.1120">
    <property type="entry name" value="Carboxypeptidase-like, regulatory domain"/>
    <property type="match status" value="1"/>
</dbReference>
<dbReference type="Gene3D" id="2.170.130.10">
    <property type="entry name" value="TonB-dependent receptor, plug domain"/>
    <property type="match status" value="1"/>
</dbReference>
<evidence type="ECO:0000256" key="2">
    <source>
        <dbReference type="ARBA" id="ARBA00022448"/>
    </source>
</evidence>
<comment type="caution">
    <text evidence="9">The sequence shown here is derived from an EMBL/GenBank/DDBJ whole genome shotgun (WGS) entry which is preliminary data.</text>
</comment>
<dbReference type="GO" id="GO:0015344">
    <property type="term" value="F:siderophore uptake transmembrane transporter activity"/>
    <property type="evidence" value="ECO:0007669"/>
    <property type="project" value="TreeGrafter"/>
</dbReference>
<dbReference type="Pfam" id="PF13620">
    <property type="entry name" value="CarboxypepD_reg"/>
    <property type="match status" value="1"/>
</dbReference>
<dbReference type="InterPro" id="IPR057601">
    <property type="entry name" value="Oar-like_b-barrel"/>
</dbReference>
<dbReference type="Proteomes" id="UP000315827">
    <property type="component" value="Unassembled WGS sequence"/>
</dbReference>
<dbReference type="GeneID" id="93522301"/>
<dbReference type="EMBL" id="VOHW01000002">
    <property type="protein sequence ID" value="TWV63256.1"/>
    <property type="molecule type" value="Genomic_DNA"/>
</dbReference>